<keyword evidence="4" id="KW-0418">Kinase</keyword>
<dbReference type="PROSITE" id="PS50005">
    <property type="entry name" value="TPR"/>
    <property type="match status" value="1"/>
</dbReference>
<dbReference type="RefSeq" id="WP_378289568.1">
    <property type="nucleotide sequence ID" value="NZ_JBHULE010000002.1"/>
</dbReference>
<reference evidence="5" key="1">
    <citation type="journal article" date="2019" name="Int. J. Syst. Evol. Microbiol.">
        <title>The Global Catalogue of Microorganisms (GCM) 10K type strain sequencing project: providing services to taxonomists for standard genome sequencing and annotation.</title>
        <authorList>
            <consortium name="The Broad Institute Genomics Platform"/>
            <consortium name="The Broad Institute Genome Sequencing Center for Infectious Disease"/>
            <person name="Wu L."/>
            <person name="Ma J."/>
        </authorList>
    </citation>
    <scope>NUCLEOTIDE SEQUENCE [LARGE SCALE GENOMIC DNA]</scope>
    <source>
        <strain evidence="5">KCTC 52274</strain>
    </source>
</reference>
<name>A0ABW5L9U9_9FLAO</name>
<feature type="repeat" description="TPR" evidence="1">
    <location>
        <begin position="189"/>
        <end position="222"/>
    </location>
</feature>
<dbReference type="Gene3D" id="1.25.40.10">
    <property type="entry name" value="Tetratricopeptide repeat domain"/>
    <property type="match status" value="1"/>
</dbReference>
<dbReference type="EMBL" id="JBHULE010000002">
    <property type="protein sequence ID" value="MFD2561668.1"/>
    <property type="molecule type" value="Genomic_DNA"/>
</dbReference>
<keyword evidence="2" id="KW-1133">Transmembrane helix</keyword>
<feature type="domain" description="Signal transduction histidine kinase internal region" evidence="3">
    <location>
        <begin position="430"/>
        <end position="500"/>
    </location>
</feature>
<evidence type="ECO:0000313" key="4">
    <source>
        <dbReference type="EMBL" id="MFD2561668.1"/>
    </source>
</evidence>
<sequence length="632" mass="73316">MKKILILLLLISTHKSIAQHRVYTQKEVDSFKLRGAKPPQLEQFKSMLESDEALVGWMNYYRQMSYHYLRERKPDSLLLYATEGLQFFENKNLSPEKRTEEGKYLKEIYLYMGMVLTDYKKDYRKSTEYLLKSVNEIDKYPNYNSKVNPWIIASLAGNYLRMGDKKKAFEYRLSLAKDSSYMAIPSEAAPTYNHLGILYDEFGKKDSALYYYRKSIKNRLKYDHFTGVSAAYNNMGDLFREEGIVDSAVYYYEKSKENLDQHPPSNYSISTYFTLSNYNYVLLKRGKIDEAIDGLETVLDSISRIEKIDENIKSLNSAAMDYLMEAYAKKGRTEKIFEVAKAKSVMLEKFIQQTLDEKLRELNIAYEVKEKDQSIEKLEAITAEQETIINQRNIITVALFGLLALIIGISILVFRQKKLKSKYETANLKQRLLRSQLNPHFVFNALSTVSSLASRNSENTSKYIAKLSSLIRLILKNSREEFISLEDELQSVEDYLELQSNFSQKFSYILDIDKDIDKEEILIPPMFIQPFIENSIEHGLRDVDDGVINVEIRLDKKNKLIICTISDNGIGLSETSKFNNAIKHESFSGEILKERLQIYAKSLNKEAKYTIEEVVEGRGIEVVIWLPYITES</sequence>
<dbReference type="Pfam" id="PF06580">
    <property type="entry name" value="His_kinase"/>
    <property type="match status" value="1"/>
</dbReference>
<dbReference type="Gene3D" id="3.30.565.10">
    <property type="entry name" value="Histidine kinase-like ATPase, C-terminal domain"/>
    <property type="match status" value="1"/>
</dbReference>
<dbReference type="InterPro" id="IPR019734">
    <property type="entry name" value="TPR_rpt"/>
</dbReference>
<dbReference type="InterPro" id="IPR036890">
    <property type="entry name" value="HATPase_C_sf"/>
</dbReference>
<dbReference type="SMART" id="SM00028">
    <property type="entry name" value="TPR"/>
    <property type="match status" value="2"/>
</dbReference>
<keyword evidence="2" id="KW-0472">Membrane</keyword>
<evidence type="ECO:0000259" key="3">
    <source>
        <dbReference type="Pfam" id="PF06580"/>
    </source>
</evidence>
<proteinExistence type="predicted"/>
<dbReference type="InterPro" id="IPR010559">
    <property type="entry name" value="Sig_transdc_His_kin_internal"/>
</dbReference>
<dbReference type="InterPro" id="IPR050640">
    <property type="entry name" value="Bact_2-comp_sensor_kinase"/>
</dbReference>
<evidence type="ECO:0000256" key="1">
    <source>
        <dbReference type="PROSITE-ProRule" id="PRU00339"/>
    </source>
</evidence>
<dbReference type="InterPro" id="IPR011990">
    <property type="entry name" value="TPR-like_helical_dom_sf"/>
</dbReference>
<keyword evidence="1" id="KW-0802">TPR repeat</keyword>
<dbReference type="SUPFAM" id="SSF48452">
    <property type="entry name" value="TPR-like"/>
    <property type="match status" value="1"/>
</dbReference>
<dbReference type="GO" id="GO:0016301">
    <property type="term" value="F:kinase activity"/>
    <property type="evidence" value="ECO:0007669"/>
    <property type="project" value="UniProtKB-KW"/>
</dbReference>
<organism evidence="4 5">
    <name type="scientific">Aquimarina rubra</name>
    <dbReference type="NCBI Taxonomy" id="1920033"/>
    <lineage>
        <taxon>Bacteria</taxon>
        <taxon>Pseudomonadati</taxon>
        <taxon>Bacteroidota</taxon>
        <taxon>Flavobacteriia</taxon>
        <taxon>Flavobacteriales</taxon>
        <taxon>Flavobacteriaceae</taxon>
        <taxon>Aquimarina</taxon>
    </lineage>
</organism>
<evidence type="ECO:0000256" key="2">
    <source>
        <dbReference type="SAM" id="Phobius"/>
    </source>
</evidence>
<keyword evidence="2" id="KW-0812">Transmembrane</keyword>
<dbReference type="PANTHER" id="PTHR34220:SF7">
    <property type="entry name" value="SENSOR HISTIDINE KINASE YPDA"/>
    <property type="match status" value="1"/>
</dbReference>
<keyword evidence="5" id="KW-1185">Reference proteome</keyword>
<dbReference type="PANTHER" id="PTHR34220">
    <property type="entry name" value="SENSOR HISTIDINE KINASE YPDA"/>
    <property type="match status" value="1"/>
</dbReference>
<feature type="transmembrane region" description="Helical" evidence="2">
    <location>
        <begin position="394"/>
        <end position="414"/>
    </location>
</feature>
<comment type="caution">
    <text evidence="4">The sequence shown here is derived from an EMBL/GenBank/DDBJ whole genome shotgun (WGS) entry which is preliminary data.</text>
</comment>
<keyword evidence="4" id="KW-0808">Transferase</keyword>
<accession>A0ABW5L9U9</accession>
<evidence type="ECO:0000313" key="5">
    <source>
        <dbReference type="Proteomes" id="UP001597319"/>
    </source>
</evidence>
<protein>
    <submittedName>
        <fullName evidence="4">Histidine kinase</fullName>
    </submittedName>
</protein>
<dbReference type="SUPFAM" id="SSF55874">
    <property type="entry name" value="ATPase domain of HSP90 chaperone/DNA topoisomerase II/histidine kinase"/>
    <property type="match status" value="1"/>
</dbReference>
<gene>
    <name evidence="4" type="ORF">ACFSR1_03230</name>
</gene>
<dbReference type="Proteomes" id="UP001597319">
    <property type="component" value="Unassembled WGS sequence"/>
</dbReference>